<dbReference type="InterPro" id="IPR029052">
    <property type="entry name" value="Metallo-depent_PP-like"/>
</dbReference>
<dbReference type="EnsemblPlants" id="Pp3c12_25670V3.4">
    <property type="protein sequence ID" value="Pp3c12_25670V3.4"/>
    <property type="gene ID" value="Pp3c12_25670"/>
</dbReference>
<dbReference type="eggNOG" id="ENOG502QPI0">
    <property type="taxonomic scope" value="Eukaryota"/>
</dbReference>
<evidence type="ECO:0000313" key="5">
    <source>
        <dbReference type="Proteomes" id="UP000006727"/>
    </source>
</evidence>
<dbReference type="InterPro" id="IPR018946">
    <property type="entry name" value="PhoD-like_MPP"/>
</dbReference>
<accession>A9T2H4</accession>
<dbReference type="AlphaFoldDB" id="A9T2H4"/>
<dbReference type="GeneID" id="112289776"/>
<dbReference type="EnsemblPlants" id="Pp3c12_25670V3.8">
    <property type="protein sequence ID" value="Pp3c12_25670V3.8"/>
    <property type="gene ID" value="Pp3c12_25670"/>
</dbReference>
<sequence length="623" mass="70408">MAHNMIPSRMEGVSEEPNGGTSSLVANGGHHPERKQSKWRTATRNARMSFLHSISKMYGTSGSRSLKFPGEQPHVMVGPVIGEVTSTTARILVEINQSGSLTINVREKPPALEKQPSFLQRQLTSGRKGPANIKARMPSHLSEKRVQKDVKANRPSVFEFRALKPGTTYIVEVKGCIVTTASSFRTFPEKPSENITFGVISCNKIFITDMLIAPASDLWTHLSKSIEAGKVDCLLHLGDQIYGDGDKRQDAQAGMDKDAWSDRFRKSMEKLKDVPREKWIDHGDVICEYYREVYRDTWRHAPTAKCLANCPNLMIYDDHEVRDNWGDVEEDWDPSSADFFVARCAWIVSMEYQRQLYEDVDFSSLENIHEDYHFHVVGGVGLMFLDIRGSRTFHRVIDDVNKYLGSRQWNAITKSLSPDGEFGKARALLVCSPAPLVFLEPRITQSAAKAVHRLEDFRGHWSFGDHIKEQITMIDALSEWKFKKAGREVLVLGGDVHCGGHSDIIKNHKVAFRQLTTSAIANMPLPKSAYYFMRAAGRLGRLQHEYCFRHHKWTRSRNYGVVQVKHLCSAQDDIKAVEPPDVEISAQLVKCKFLGVPVYTDKVSNLNNNGMRWPCTSNGVSDR</sequence>
<dbReference type="EnsemblPlants" id="Pp3c12_25670V3.5">
    <property type="protein sequence ID" value="Pp3c12_25670V3.5"/>
    <property type="gene ID" value="Pp3c12_25670"/>
</dbReference>
<dbReference type="Gramene" id="Pp3c12_25670V3.9">
    <property type="protein sequence ID" value="Pp3c12_25670V3.9"/>
    <property type="gene ID" value="Pp3c12_25670"/>
</dbReference>
<gene>
    <name evidence="4" type="primary">LOC112289776</name>
    <name evidence="3" type="ORF">PHYPA_016764</name>
</gene>
<dbReference type="Gramene" id="Pp3c12_25670V3.5">
    <property type="protein sequence ID" value="Pp3c12_25670V3.5"/>
    <property type="gene ID" value="Pp3c12_25670"/>
</dbReference>
<dbReference type="EnsemblPlants" id="Pp3c12_25670V3.3">
    <property type="protein sequence ID" value="Pp3c12_25670V3.3"/>
    <property type="gene ID" value="Pp3c12_25670"/>
</dbReference>
<dbReference type="SUPFAM" id="SSF56300">
    <property type="entry name" value="Metallo-dependent phosphatases"/>
    <property type="match status" value="1"/>
</dbReference>
<dbReference type="EnsemblPlants" id="Pp3c12_25670V3.1">
    <property type="protein sequence ID" value="Pp3c12_25670V3.1"/>
    <property type="gene ID" value="Pp3c12_25670"/>
</dbReference>
<dbReference type="Gramene" id="Pp3c12_25670V3.7">
    <property type="protein sequence ID" value="Pp3c12_25670V3.7"/>
    <property type="gene ID" value="Pp3c12_25670"/>
</dbReference>
<feature type="region of interest" description="Disordered" evidence="1">
    <location>
        <begin position="1"/>
        <end position="41"/>
    </location>
</feature>
<dbReference type="CDD" id="cd07389">
    <property type="entry name" value="MPP_PhoD"/>
    <property type="match status" value="1"/>
</dbReference>
<dbReference type="Gramene" id="Pp3c12_25670V3.1">
    <property type="protein sequence ID" value="Pp3c12_25670V3.1"/>
    <property type="gene ID" value="Pp3c12_25670"/>
</dbReference>
<evidence type="ECO:0000313" key="3">
    <source>
        <dbReference type="EMBL" id="PNR44380.1"/>
    </source>
</evidence>
<dbReference type="EnsemblPlants" id="Pp3c12_25670V3.7">
    <property type="protein sequence ID" value="Pp3c12_25670V3.7"/>
    <property type="gene ID" value="Pp3c12_25670"/>
</dbReference>
<protein>
    <recommendedName>
        <fullName evidence="2">PhoD-like phosphatase metallophosphatase domain-containing protein</fullName>
    </recommendedName>
</protein>
<dbReference type="RefSeq" id="XP_024391115.1">
    <property type="nucleotide sequence ID" value="XM_024535347.2"/>
</dbReference>
<dbReference type="OrthoDB" id="2419400at2759"/>
<dbReference type="Pfam" id="PF09423">
    <property type="entry name" value="PhoD"/>
    <property type="match status" value="1"/>
</dbReference>
<evidence type="ECO:0000259" key="2">
    <source>
        <dbReference type="Pfam" id="PF09423"/>
    </source>
</evidence>
<dbReference type="EnsemblPlants" id="Pp3c12_25670V3.9">
    <property type="protein sequence ID" value="Pp3c12_25670V3.9"/>
    <property type="gene ID" value="Pp3c12_25670"/>
</dbReference>
<evidence type="ECO:0000313" key="4">
    <source>
        <dbReference type="EnsemblPlants" id="Pp3c12_25670V3.1"/>
    </source>
</evidence>
<dbReference type="InterPro" id="IPR038607">
    <property type="entry name" value="PhoD-like_sf"/>
</dbReference>
<dbReference type="Proteomes" id="UP000006727">
    <property type="component" value="Chromosome 12"/>
</dbReference>
<dbReference type="Gramene" id="Pp3c12_25670V3.4">
    <property type="protein sequence ID" value="Pp3c12_25670V3.4"/>
    <property type="gene ID" value="Pp3c12_25670"/>
</dbReference>
<dbReference type="KEGG" id="ppp:112289776"/>
<feature type="domain" description="PhoD-like phosphatase metallophosphatase" evidence="2">
    <location>
        <begin position="198"/>
        <end position="337"/>
    </location>
</feature>
<dbReference type="Gene3D" id="3.60.21.70">
    <property type="entry name" value="PhoD-like phosphatase"/>
    <property type="match status" value="1"/>
</dbReference>
<dbReference type="EnsemblPlants" id="Pp3c12_25670V3.2">
    <property type="protein sequence ID" value="Pp3c12_25670V3.2"/>
    <property type="gene ID" value="Pp3c12_25670"/>
</dbReference>
<dbReference type="EnsemblPlants" id="Pp3c12_25670V3.6">
    <property type="protein sequence ID" value="Pp3c12_25670V3.6"/>
    <property type="gene ID" value="Pp3c12_25670"/>
</dbReference>
<reference evidence="4" key="3">
    <citation type="submission" date="2020-12" db="UniProtKB">
        <authorList>
            <consortium name="EnsemblPlants"/>
        </authorList>
    </citation>
    <scope>IDENTIFICATION</scope>
</reference>
<proteinExistence type="predicted"/>
<dbReference type="PaxDb" id="3218-PP1S155_57V6.1"/>
<dbReference type="PANTHER" id="PTHR37031">
    <property type="entry name" value="METALLOPHOSPHATASE BINDING DOMAIN PROTEIN"/>
    <property type="match status" value="1"/>
</dbReference>
<dbReference type="HOGENOM" id="CLU_017293_0_0_1"/>
<organism evidence="3">
    <name type="scientific">Physcomitrium patens</name>
    <name type="common">Spreading-leaved earth moss</name>
    <name type="synonym">Physcomitrella patens</name>
    <dbReference type="NCBI Taxonomy" id="3218"/>
    <lineage>
        <taxon>Eukaryota</taxon>
        <taxon>Viridiplantae</taxon>
        <taxon>Streptophyta</taxon>
        <taxon>Embryophyta</taxon>
        <taxon>Bryophyta</taxon>
        <taxon>Bryophytina</taxon>
        <taxon>Bryopsida</taxon>
        <taxon>Funariidae</taxon>
        <taxon>Funariales</taxon>
        <taxon>Funariaceae</taxon>
        <taxon>Physcomitrium</taxon>
    </lineage>
</organism>
<dbReference type="Gramene" id="Pp3c12_25670V3.2">
    <property type="protein sequence ID" value="Pp3c12_25670V3.2"/>
    <property type="gene ID" value="Pp3c12_25670"/>
</dbReference>
<dbReference type="Gramene" id="Pp3c12_25670V3.6">
    <property type="protein sequence ID" value="Pp3c12_25670V3.6"/>
    <property type="gene ID" value="Pp3c12_25670"/>
</dbReference>
<reference evidence="3 5" key="2">
    <citation type="journal article" date="2018" name="Plant J.">
        <title>The Physcomitrella patens chromosome-scale assembly reveals moss genome structure and evolution.</title>
        <authorList>
            <person name="Lang D."/>
            <person name="Ullrich K.K."/>
            <person name="Murat F."/>
            <person name="Fuchs J."/>
            <person name="Jenkins J."/>
            <person name="Haas F.B."/>
            <person name="Piednoel M."/>
            <person name="Gundlach H."/>
            <person name="Van Bel M."/>
            <person name="Meyberg R."/>
            <person name="Vives C."/>
            <person name="Morata J."/>
            <person name="Symeonidi A."/>
            <person name="Hiss M."/>
            <person name="Muchero W."/>
            <person name="Kamisugi Y."/>
            <person name="Saleh O."/>
            <person name="Blanc G."/>
            <person name="Decker E.L."/>
            <person name="van Gessel N."/>
            <person name="Grimwood J."/>
            <person name="Hayes R.D."/>
            <person name="Graham S.W."/>
            <person name="Gunter L.E."/>
            <person name="McDaniel S.F."/>
            <person name="Hoernstein S.N.W."/>
            <person name="Larsson A."/>
            <person name="Li F.W."/>
            <person name="Perroud P.F."/>
            <person name="Phillips J."/>
            <person name="Ranjan P."/>
            <person name="Rokshar D.S."/>
            <person name="Rothfels C.J."/>
            <person name="Schneider L."/>
            <person name="Shu S."/>
            <person name="Stevenson D.W."/>
            <person name="Thummler F."/>
            <person name="Tillich M."/>
            <person name="Villarreal Aguilar J.C."/>
            <person name="Widiez T."/>
            <person name="Wong G.K."/>
            <person name="Wymore A."/>
            <person name="Zhang Y."/>
            <person name="Zimmer A.D."/>
            <person name="Quatrano R.S."/>
            <person name="Mayer K.F.X."/>
            <person name="Goodstein D."/>
            <person name="Casacuberta J.M."/>
            <person name="Vandepoele K."/>
            <person name="Reski R."/>
            <person name="Cuming A.C."/>
            <person name="Tuskan G.A."/>
            <person name="Maumus F."/>
            <person name="Salse J."/>
            <person name="Schmutz J."/>
            <person name="Rensing S.A."/>
        </authorList>
    </citation>
    <scope>NUCLEOTIDE SEQUENCE [LARGE SCALE GENOMIC DNA]</scope>
    <source>
        <strain evidence="4 5">cv. Gransden 2004</strain>
    </source>
</reference>
<dbReference type="Gramene" id="Pp3c12_25670V3.3">
    <property type="protein sequence ID" value="Pp3c12_25670V3.3"/>
    <property type="gene ID" value="Pp3c12_25670"/>
</dbReference>
<dbReference type="EMBL" id="ABEU02000012">
    <property type="protein sequence ID" value="PNR44380.1"/>
    <property type="molecule type" value="Genomic_DNA"/>
</dbReference>
<name>A9T2H4_PHYPA</name>
<keyword evidence="5" id="KW-1185">Reference proteome</keyword>
<evidence type="ECO:0000256" key="1">
    <source>
        <dbReference type="SAM" id="MobiDB-lite"/>
    </source>
</evidence>
<dbReference type="Gramene" id="Pp3c12_25670V3.8">
    <property type="protein sequence ID" value="Pp3c12_25670V3.8"/>
    <property type="gene ID" value="Pp3c12_25670"/>
</dbReference>
<dbReference type="PANTHER" id="PTHR37031:SF2">
    <property type="entry name" value="PHOD-LIKE PHOSPHATASE METALLOPHOSPHATASE DOMAIN-CONTAINING PROTEIN"/>
    <property type="match status" value="1"/>
</dbReference>
<reference evidence="3 5" key="1">
    <citation type="journal article" date="2008" name="Science">
        <title>The Physcomitrella genome reveals evolutionary insights into the conquest of land by plants.</title>
        <authorList>
            <person name="Rensing S."/>
            <person name="Lang D."/>
            <person name="Zimmer A."/>
            <person name="Terry A."/>
            <person name="Salamov A."/>
            <person name="Shapiro H."/>
            <person name="Nishiyama T."/>
            <person name="Perroud P.-F."/>
            <person name="Lindquist E."/>
            <person name="Kamisugi Y."/>
            <person name="Tanahashi T."/>
            <person name="Sakakibara K."/>
            <person name="Fujita T."/>
            <person name="Oishi K."/>
            <person name="Shin-I T."/>
            <person name="Kuroki Y."/>
            <person name="Toyoda A."/>
            <person name="Suzuki Y."/>
            <person name="Hashimoto A."/>
            <person name="Yamaguchi K."/>
            <person name="Sugano A."/>
            <person name="Kohara Y."/>
            <person name="Fujiyama A."/>
            <person name="Anterola A."/>
            <person name="Aoki S."/>
            <person name="Ashton N."/>
            <person name="Barbazuk W.B."/>
            <person name="Barker E."/>
            <person name="Bennetzen J."/>
            <person name="Bezanilla M."/>
            <person name="Blankenship R."/>
            <person name="Cho S.H."/>
            <person name="Dutcher S."/>
            <person name="Estelle M."/>
            <person name="Fawcett J.A."/>
            <person name="Gundlach H."/>
            <person name="Hanada K."/>
            <person name="Heyl A."/>
            <person name="Hicks K.A."/>
            <person name="Hugh J."/>
            <person name="Lohr M."/>
            <person name="Mayer K."/>
            <person name="Melkozernov A."/>
            <person name="Murata T."/>
            <person name="Nelson D."/>
            <person name="Pils B."/>
            <person name="Prigge M."/>
            <person name="Reiss B."/>
            <person name="Renner T."/>
            <person name="Rombauts S."/>
            <person name="Rushton P."/>
            <person name="Sanderfoot A."/>
            <person name="Schween G."/>
            <person name="Shiu S.-H."/>
            <person name="Stueber K."/>
            <person name="Theodoulou F.L."/>
            <person name="Tu H."/>
            <person name="Van de Peer Y."/>
            <person name="Verrier P.J."/>
            <person name="Waters E."/>
            <person name="Wood A."/>
            <person name="Yang L."/>
            <person name="Cove D."/>
            <person name="Cuming A."/>
            <person name="Hasebe M."/>
            <person name="Lucas S."/>
            <person name="Mishler D.B."/>
            <person name="Reski R."/>
            <person name="Grigoriev I."/>
            <person name="Quatrano R.S."/>
            <person name="Boore J.L."/>
        </authorList>
    </citation>
    <scope>NUCLEOTIDE SEQUENCE [LARGE SCALE GENOMIC DNA]</scope>
    <source>
        <strain evidence="4 5">cv. Gransden 2004</strain>
    </source>
</reference>